<accession>A0A371EZU9</accession>
<evidence type="ECO:0000313" key="1">
    <source>
        <dbReference type="EMBL" id="RDX71473.1"/>
    </source>
</evidence>
<dbReference type="Proteomes" id="UP000257109">
    <property type="component" value="Unassembled WGS sequence"/>
</dbReference>
<sequence length="109" mass="12595">MSKSIDSCALTMKVLHAPKLANNLITLHRLIQDWNCKVRILQRGGQLKLLKSNLSKHHYATFCPSYNKSLIPLYLIHPNVCGETLRASPNILWAYDEMINKTFFIYNFC</sequence>
<dbReference type="EMBL" id="QJKJ01011318">
    <property type="protein sequence ID" value="RDX71473.1"/>
    <property type="molecule type" value="Genomic_DNA"/>
</dbReference>
<keyword evidence="2" id="KW-1185">Reference proteome</keyword>
<comment type="caution">
    <text evidence="1">The sequence shown here is derived from an EMBL/GenBank/DDBJ whole genome shotgun (WGS) entry which is preliminary data.</text>
</comment>
<reference evidence="1" key="1">
    <citation type="submission" date="2018-05" db="EMBL/GenBank/DDBJ databases">
        <title>Draft genome of Mucuna pruriens seed.</title>
        <authorList>
            <person name="Nnadi N.E."/>
            <person name="Vos R."/>
            <person name="Hasami M.H."/>
            <person name="Devisetty U.K."/>
            <person name="Aguiy J.C."/>
        </authorList>
    </citation>
    <scope>NUCLEOTIDE SEQUENCE [LARGE SCALE GENOMIC DNA]</scope>
    <source>
        <strain evidence="1">JCA_2017</strain>
    </source>
</reference>
<gene>
    <name evidence="1" type="ORF">CR513_49173</name>
</gene>
<name>A0A371EZU9_MUCPR</name>
<dbReference type="AlphaFoldDB" id="A0A371EZU9"/>
<organism evidence="1 2">
    <name type="scientific">Mucuna pruriens</name>
    <name type="common">Velvet bean</name>
    <name type="synonym">Dolichos pruriens</name>
    <dbReference type="NCBI Taxonomy" id="157652"/>
    <lineage>
        <taxon>Eukaryota</taxon>
        <taxon>Viridiplantae</taxon>
        <taxon>Streptophyta</taxon>
        <taxon>Embryophyta</taxon>
        <taxon>Tracheophyta</taxon>
        <taxon>Spermatophyta</taxon>
        <taxon>Magnoliopsida</taxon>
        <taxon>eudicotyledons</taxon>
        <taxon>Gunneridae</taxon>
        <taxon>Pentapetalae</taxon>
        <taxon>rosids</taxon>
        <taxon>fabids</taxon>
        <taxon>Fabales</taxon>
        <taxon>Fabaceae</taxon>
        <taxon>Papilionoideae</taxon>
        <taxon>50 kb inversion clade</taxon>
        <taxon>NPAAA clade</taxon>
        <taxon>indigoferoid/millettioid clade</taxon>
        <taxon>Phaseoleae</taxon>
        <taxon>Mucuna</taxon>
    </lineage>
</organism>
<proteinExistence type="predicted"/>
<protein>
    <submittedName>
        <fullName evidence="1">Uncharacterized protein</fullName>
    </submittedName>
</protein>
<feature type="non-terminal residue" evidence="1">
    <location>
        <position position="1"/>
    </location>
</feature>
<evidence type="ECO:0000313" key="2">
    <source>
        <dbReference type="Proteomes" id="UP000257109"/>
    </source>
</evidence>